<evidence type="ECO:0000313" key="1">
    <source>
        <dbReference type="EMBL" id="GAI83739.1"/>
    </source>
</evidence>
<gene>
    <name evidence="1" type="ORF">S12H4_25013</name>
</gene>
<name>X1TUL7_9ZZZZ</name>
<organism evidence="1">
    <name type="scientific">marine sediment metagenome</name>
    <dbReference type="NCBI Taxonomy" id="412755"/>
    <lineage>
        <taxon>unclassified sequences</taxon>
        <taxon>metagenomes</taxon>
        <taxon>ecological metagenomes</taxon>
    </lineage>
</organism>
<comment type="caution">
    <text evidence="1">The sequence shown here is derived from an EMBL/GenBank/DDBJ whole genome shotgun (WGS) entry which is preliminary data.</text>
</comment>
<sequence>MVNPFQETLNELVTKISQPLCLPAHFLLGKFYRFAKAYNPGDILCTGPPPPLLLPSVHKGG</sequence>
<reference evidence="1" key="1">
    <citation type="journal article" date="2014" name="Front. Microbiol.">
        <title>High frequency of phylogenetically diverse reductive dehalogenase-homologous genes in deep subseafloor sedimentary metagenomes.</title>
        <authorList>
            <person name="Kawai M."/>
            <person name="Futagami T."/>
            <person name="Toyoda A."/>
            <person name="Takaki Y."/>
            <person name="Nishi S."/>
            <person name="Hori S."/>
            <person name="Arai W."/>
            <person name="Tsubouchi T."/>
            <person name="Morono Y."/>
            <person name="Uchiyama I."/>
            <person name="Ito T."/>
            <person name="Fujiyama A."/>
            <person name="Inagaki F."/>
            <person name="Takami H."/>
        </authorList>
    </citation>
    <scope>NUCLEOTIDE SEQUENCE</scope>
    <source>
        <strain evidence="1">Expedition CK06-06</strain>
    </source>
</reference>
<proteinExistence type="predicted"/>
<protein>
    <submittedName>
        <fullName evidence="1">Uncharacterized protein</fullName>
    </submittedName>
</protein>
<dbReference type="EMBL" id="BARW01013802">
    <property type="protein sequence ID" value="GAI83739.1"/>
    <property type="molecule type" value="Genomic_DNA"/>
</dbReference>
<accession>X1TUL7</accession>
<dbReference type="AlphaFoldDB" id="X1TUL7"/>